<name>F0XJV5_GROCL</name>
<dbReference type="HOGENOM" id="CLU_1749856_0_0_1"/>
<evidence type="ECO:0000256" key="1">
    <source>
        <dbReference type="SAM" id="MobiDB-lite"/>
    </source>
</evidence>
<protein>
    <submittedName>
        <fullName evidence="2">Uncharacterized protein</fullName>
    </submittedName>
</protein>
<evidence type="ECO:0000313" key="2">
    <source>
        <dbReference type="EMBL" id="EFX02330.1"/>
    </source>
</evidence>
<dbReference type="GeneID" id="25975361"/>
<feature type="region of interest" description="Disordered" evidence="1">
    <location>
        <begin position="98"/>
        <end position="149"/>
    </location>
</feature>
<proteinExistence type="predicted"/>
<evidence type="ECO:0000313" key="3">
    <source>
        <dbReference type="Proteomes" id="UP000007796"/>
    </source>
</evidence>
<keyword evidence="3" id="KW-1185">Reference proteome</keyword>
<sequence length="149" mass="17019">MVENMLAELMEGVEEFLRQNREIINENRNSLNFTQTSNYSPREQDRQREDMHRLINAIHEDQKTNFLGLQRFTATLADEVKHQLLYLGQQVNRSIPRLLATEPDSAKLPSDSAESGNPDTGSIAGARTSSPRLTTPMARRPKSLQQDWP</sequence>
<dbReference type="InParanoid" id="F0XJV5"/>
<dbReference type="Proteomes" id="UP000007796">
    <property type="component" value="Unassembled WGS sequence"/>
</dbReference>
<accession>F0XJV5</accession>
<dbReference type="RefSeq" id="XP_014171812.1">
    <property type="nucleotide sequence ID" value="XM_014316337.1"/>
</dbReference>
<gene>
    <name evidence="2" type="ORF">CMQ_2379</name>
</gene>
<organism evidence="3">
    <name type="scientific">Grosmannia clavigera (strain kw1407 / UAMH 11150)</name>
    <name type="common">Blue stain fungus</name>
    <name type="synonym">Graphiocladiella clavigera</name>
    <dbReference type="NCBI Taxonomy" id="655863"/>
    <lineage>
        <taxon>Eukaryota</taxon>
        <taxon>Fungi</taxon>
        <taxon>Dikarya</taxon>
        <taxon>Ascomycota</taxon>
        <taxon>Pezizomycotina</taxon>
        <taxon>Sordariomycetes</taxon>
        <taxon>Sordariomycetidae</taxon>
        <taxon>Ophiostomatales</taxon>
        <taxon>Ophiostomataceae</taxon>
        <taxon>Leptographium</taxon>
    </lineage>
</organism>
<dbReference type="EMBL" id="GL629782">
    <property type="protein sequence ID" value="EFX02330.1"/>
    <property type="molecule type" value="Genomic_DNA"/>
</dbReference>
<dbReference type="AlphaFoldDB" id="F0XJV5"/>
<reference evidence="2 3" key="1">
    <citation type="journal article" date="2011" name="Proc. Natl. Acad. Sci. U.S.A.">
        <title>Genome and transcriptome analyses of the mountain pine beetle-fungal symbiont Grosmannia clavigera, a lodgepole pine pathogen.</title>
        <authorList>
            <person name="DiGuistini S."/>
            <person name="Wang Y."/>
            <person name="Liao N.Y."/>
            <person name="Taylor G."/>
            <person name="Tanguay P."/>
            <person name="Feau N."/>
            <person name="Henrissat B."/>
            <person name="Chan S.K."/>
            <person name="Hesse-Orce U."/>
            <person name="Alamouti S.M."/>
            <person name="Tsui C.K.M."/>
            <person name="Docking R.T."/>
            <person name="Levasseur A."/>
            <person name="Haridas S."/>
            <person name="Robertson G."/>
            <person name="Birol I."/>
            <person name="Holt R.A."/>
            <person name="Marra M.A."/>
            <person name="Hamelin R.C."/>
            <person name="Hirst M."/>
            <person name="Jones S.J.M."/>
            <person name="Bohlmann J."/>
            <person name="Breuil C."/>
        </authorList>
    </citation>
    <scope>NUCLEOTIDE SEQUENCE [LARGE SCALE GENOMIC DNA]</scope>
    <source>
        <strain evidence="3">kw1407 / UAMH 11150</strain>
    </source>
</reference>